<dbReference type="AlphaFoldDB" id="A0A1G2GT39"/>
<accession>A0A1G2GT39</accession>
<sequence>MNKISIKAGVAVVTFVAVAGVALAFHAWGPYHWARTSNPFTLKLGDNVSSAWDVALLTASNDWSTSTVLNAPIVAGATNPKNCKAVAGRVEVCNSKYGNNGWLGVAQIWVTGGEHITKGTVKLNDTYFNTAKYNTPAWRNLVACQEIGHTLGLDHQDEIFVNPNLGTCMDYTNDPSTNQHPNAHDYEELELIYAHTDSFTTLLSSVINSRGNSGIGATDSDEDAEFGTVLKKDGHGQPSLYGRDLGKGQKLFTFVYWAE</sequence>
<name>A0A1G2GT39_9BACT</name>
<dbReference type="STRING" id="1802126.A3B25_02000"/>
<organism evidence="1 2">
    <name type="scientific">Candidatus Ryanbacteria bacterium RIFCSPLOWO2_01_FULL_48_26</name>
    <dbReference type="NCBI Taxonomy" id="1802126"/>
    <lineage>
        <taxon>Bacteria</taxon>
        <taxon>Candidatus Ryaniibacteriota</taxon>
    </lineage>
</organism>
<dbReference type="InterPro" id="IPR024079">
    <property type="entry name" value="MetalloPept_cat_dom_sf"/>
</dbReference>
<dbReference type="SUPFAM" id="SSF55486">
    <property type="entry name" value="Metalloproteases ('zincins'), catalytic domain"/>
    <property type="match status" value="1"/>
</dbReference>
<dbReference type="GO" id="GO:0008237">
    <property type="term" value="F:metallopeptidase activity"/>
    <property type="evidence" value="ECO:0007669"/>
    <property type="project" value="InterPro"/>
</dbReference>
<reference evidence="1 2" key="1">
    <citation type="journal article" date="2016" name="Nat. Commun.">
        <title>Thousands of microbial genomes shed light on interconnected biogeochemical processes in an aquifer system.</title>
        <authorList>
            <person name="Anantharaman K."/>
            <person name="Brown C.T."/>
            <person name="Hug L.A."/>
            <person name="Sharon I."/>
            <person name="Castelle C.J."/>
            <person name="Probst A.J."/>
            <person name="Thomas B.C."/>
            <person name="Singh A."/>
            <person name="Wilkins M.J."/>
            <person name="Karaoz U."/>
            <person name="Brodie E.L."/>
            <person name="Williams K.H."/>
            <person name="Hubbard S.S."/>
            <person name="Banfield J.F."/>
        </authorList>
    </citation>
    <scope>NUCLEOTIDE SEQUENCE [LARGE SCALE GENOMIC DNA]</scope>
</reference>
<dbReference type="Proteomes" id="UP000179106">
    <property type="component" value="Unassembled WGS sequence"/>
</dbReference>
<protein>
    <recommendedName>
        <fullName evidence="3">Peptidase M10 metallopeptidase domain-containing protein</fullName>
    </recommendedName>
</protein>
<dbReference type="EMBL" id="MHNW01000022">
    <property type="protein sequence ID" value="OGZ53354.1"/>
    <property type="molecule type" value="Genomic_DNA"/>
</dbReference>
<evidence type="ECO:0000313" key="2">
    <source>
        <dbReference type="Proteomes" id="UP000179106"/>
    </source>
</evidence>
<dbReference type="Gene3D" id="3.40.390.10">
    <property type="entry name" value="Collagenase (Catalytic Domain)"/>
    <property type="match status" value="1"/>
</dbReference>
<proteinExistence type="predicted"/>
<comment type="caution">
    <text evidence="1">The sequence shown here is derived from an EMBL/GenBank/DDBJ whole genome shotgun (WGS) entry which is preliminary data.</text>
</comment>
<gene>
    <name evidence="1" type="ORF">A3B25_02000</name>
</gene>
<evidence type="ECO:0008006" key="3">
    <source>
        <dbReference type="Google" id="ProtNLM"/>
    </source>
</evidence>
<evidence type="ECO:0000313" key="1">
    <source>
        <dbReference type="EMBL" id="OGZ53354.1"/>
    </source>
</evidence>